<reference evidence="1" key="1">
    <citation type="journal article" date="2014" name="Int. J. Syst. Evol. Microbiol.">
        <title>Complete genome sequence of Corynebacterium casei LMG S-19264T (=DSM 44701T), isolated from a smear-ripened cheese.</title>
        <authorList>
            <consortium name="US DOE Joint Genome Institute (JGI-PGF)"/>
            <person name="Walter F."/>
            <person name="Albersmeier A."/>
            <person name="Kalinowski J."/>
            <person name="Ruckert C."/>
        </authorList>
    </citation>
    <scope>NUCLEOTIDE SEQUENCE</scope>
    <source>
        <strain evidence="1">VKM Ac-2007</strain>
    </source>
</reference>
<evidence type="ECO:0000313" key="1">
    <source>
        <dbReference type="EMBL" id="GLK07252.1"/>
    </source>
</evidence>
<comment type="caution">
    <text evidence="1">The sequence shown here is derived from an EMBL/GenBank/DDBJ whole genome shotgun (WGS) entry which is preliminary data.</text>
</comment>
<evidence type="ECO:0000313" key="2">
    <source>
        <dbReference type="Proteomes" id="UP001143474"/>
    </source>
</evidence>
<reference evidence="1" key="2">
    <citation type="submission" date="2023-01" db="EMBL/GenBank/DDBJ databases">
        <authorList>
            <person name="Sun Q."/>
            <person name="Evtushenko L."/>
        </authorList>
    </citation>
    <scope>NUCLEOTIDE SEQUENCE</scope>
    <source>
        <strain evidence="1">VKM Ac-2007</strain>
    </source>
</reference>
<dbReference type="Proteomes" id="UP001143474">
    <property type="component" value="Unassembled WGS sequence"/>
</dbReference>
<protein>
    <submittedName>
        <fullName evidence="1">Uncharacterized protein</fullName>
    </submittedName>
</protein>
<dbReference type="RefSeq" id="WP_271215806.1">
    <property type="nucleotide sequence ID" value="NZ_BAAAVD010000006.1"/>
</dbReference>
<name>A0A9W6HWD2_9ACTN</name>
<organism evidence="1 2">
    <name type="scientific">Streptosporangium carneum</name>
    <dbReference type="NCBI Taxonomy" id="47481"/>
    <lineage>
        <taxon>Bacteria</taxon>
        <taxon>Bacillati</taxon>
        <taxon>Actinomycetota</taxon>
        <taxon>Actinomycetes</taxon>
        <taxon>Streptosporangiales</taxon>
        <taxon>Streptosporangiaceae</taxon>
        <taxon>Streptosporangium</taxon>
    </lineage>
</organism>
<sequence length="174" mass="18558">MSSRTPGSQRARRLGWTAITGPKDTEVRARIEQNPDGRWTVTGVLVEGEAITSDTLRKISLGRLEALANTDLAALALSLEQQEQPEDDQLTLGELRALAAAPASSARTPLGRPDGSDAFYQEVARAYASAAAESSRPAVVLAQEAGVLVSAVHRWVREARRRGHLPPGKKGKAG</sequence>
<proteinExistence type="predicted"/>
<dbReference type="EMBL" id="BSEV01000001">
    <property type="protein sequence ID" value="GLK07252.1"/>
    <property type="molecule type" value="Genomic_DNA"/>
</dbReference>
<gene>
    <name evidence="1" type="ORF">GCM10017600_06570</name>
</gene>
<keyword evidence="2" id="KW-1185">Reference proteome</keyword>
<dbReference type="AlphaFoldDB" id="A0A9W6HWD2"/>
<accession>A0A9W6HWD2</accession>